<dbReference type="EMBL" id="KZ679141">
    <property type="protein sequence ID" value="PTB72423.1"/>
    <property type="molecule type" value="Genomic_DNA"/>
</dbReference>
<dbReference type="Proteomes" id="UP000240760">
    <property type="component" value="Unassembled WGS sequence"/>
</dbReference>
<protein>
    <submittedName>
        <fullName evidence="1">Uncharacterized protein</fullName>
    </submittedName>
</protein>
<proteinExistence type="predicted"/>
<accession>A0A2T4BSZ3</accession>
<keyword evidence="2" id="KW-1185">Reference proteome</keyword>
<dbReference type="OrthoDB" id="4895466at2759"/>
<sequence>MSDKKEDEASPTMLLVDAQHIEGLLFRPSTPSVAKTMTRKQAEAVIQPLLERLPSGGWRNDEVHRKLAATVTKQLVMALAPDLRAALGEWAKKRDEPTILRWTQESASLDIQQIEWTETPAGRVLEDMMKLSDDPNLGDAVTRQKLQSLIRLMKLHFAQKEANPLEWIGEELHDSVGSARTTARQLFRQVKAEVRQEVKDGVMKLVMSGPDRTGTYSRR</sequence>
<evidence type="ECO:0000313" key="1">
    <source>
        <dbReference type="EMBL" id="PTB72423.1"/>
    </source>
</evidence>
<gene>
    <name evidence="1" type="ORF">M440DRAFT_1394756</name>
</gene>
<dbReference type="AlphaFoldDB" id="A0A2T4BSZ3"/>
<organism evidence="1 2">
    <name type="scientific">Trichoderma longibrachiatum ATCC 18648</name>
    <dbReference type="NCBI Taxonomy" id="983965"/>
    <lineage>
        <taxon>Eukaryota</taxon>
        <taxon>Fungi</taxon>
        <taxon>Dikarya</taxon>
        <taxon>Ascomycota</taxon>
        <taxon>Pezizomycotina</taxon>
        <taxon>Sordariomycetes</taxon>
        <taxon>Hypocreomycetidae</taxon>
        <taxon>Hypocreales</taxon>
        <taxon>Hypocreaceae</taxon>
        <taxon>Trichoderma</taxon>
    </lineage>
</organism>
<reference evidence="1 2" key="1">
    <citation type="submission" date="2016-07" db="EMBL/GenBank/DDBJ databases">
        <title>Multiple horizontal gene transfer events from other fungi enriched the ability of initially mycotrophic Trichoderma (Ascomycota) to feed on dead plant biomass.</title>
        <authorList>
            <consortium name="DOE Joint Genome Institute"/>
            <person name="Aerts A."/>
            <person name="Atanasova L."/>
            <person name="Chenthamara K."/>
            <person name="Zhang J."/>
            <person name="Grujic M."/>
            <person name="Henrissat B."/>
            <person name="Kuo A."/>
            <person name="Salamov A."/>
            <person name="Lipzen A."/>
            <person name="Labutti K."/>
            <person name="Barry K."/>
            <person name="Miao Y."/>
            <person name="Rahimi M.J."/>
            <person name="Shen Q."/>
            <person name="Grigoriev I.V."/>
            <person name="Kubicek C.P."/>
            <person name="Druzhinina I.S."/>
        </authorList>
    </citation>
    <scope>NUCLEOTIDE SEQUENCE [LARGE SCALE GENOMIC DNA]</scope>
    <source>
        <strain evidence="1 2">ATCC 18648</strain>
    </source>
</reference>
<evidence type="ECO:0000313" key="2">
    <source>
        <dbReference type="Proteomes" id="UP000240760"/>
    </source>
</evidence>
<name>A0A2T4BSZ3_TRILO</name>